<dbReference type="PANTHER" id="PTHR35532:SF5">
    <property type="entry name" value="CARBOHYDRATE-BINDING DOMAIN-CONTAINING PROTEIN"/>
    <property type="match status" value="1"/>
</dbReference>
<feature type="signal peptide" evidence="1">
    <location>
        <begin position="1"/>
        <end position="20"/>
    </location>
</feature>
<dbReference type="CDD" id="cd09620">
    <property type="entry name" value="CBM9_like_3"/>
    <property type="match status" value="1"/>
</dbReference>
<dbReference type="PANTHER" id="PTHR35532">
    <property type="entry name" value="SIMILAR TO POLYHYDROXYALKANOATE DEPOLYMERASE"/>
    <property type="match status" value="1"/>
</dbReference>
<evidence type="ECO:0000313" key="3">
    <source>
        <dbReference type="EMBL" id="TYP96381.1"/>
    </source>
</evidence>
<dbReference type="OrthoDB" id="9786766at2"/>
<dbReference type="InterPro" id="IPR010502">
    <property type="entry name" value="Carb-bd_dom_fam9"/>
</dbReference>
<evidence type="ECO:0000259" key="2">
    <source>
        <dbReference type="Pfam" id="PF06452"/>
    </source>
</evidence>
<dbReference type="GO" id="GO:0016052">
    <property type="term" value="P:carbohydrate catabolic process"/>
    <property type="evidence" value="ECO:0007669"/>
    <property type="project" value="InterPro"/>
</dbReference>
<dbReference type="RefSeq" id="WP_148908171.1">
    <property type="nucleotide sequence ID" value="NZ_VNHX01000006.1"/>
</dbReference>
<dbReference type="SUPFAM" id="SSF49344">
    <property type="entry name" value="CBD9-like"/>
    <property type="match status" value="1"/>
</dbReference>
<gene>
    <name evidence="3" type="ORF">BC792_10690</name>
</gene>
<dbReference type="Pfam" id="PF06452">
    <property type="entry name" value="CBM9_1"/>
    <property type="match status" value="1"/>
</dbReference>
<reference evidence="3 4" key="1">
    <citation type="submission" date="2019-07" db="EMBL/GenBank/DDBJ databases">
        <title>Genomic Encyclopedia of Archaeal and Bacterial Type Strains, Phase II (KMG-II): from individual species to whole genera.</title>
        <authorList>
            <person name="Goeker M."/>
        </authorList>
    </citation>
    <scope>NUCLEOTIDE SEQUENCE [LARGE SCALE GENOMIC DNA]</scope>
    <source>
        <strain evidence="3 4">DSM 18850</strain>
    </source>
</reference>
<feature type="domain" description="Carbohydrate-binding" evidence="2">
    <location>
        <begin position="50"/>
        <end position="201"/>
    </location>
</feature>
<dbReference type="Gene3D" id="2.60.40.1190">
    <property type="match status" value="1"/>
</dbReference>
<keyword evidence="1" id="KW-0732">Signal</keyword>
<sequence length="367" mass="42533">MKHILISLTAAIILHLPSEAQGQLNVEQIKNMQTTPAVYNALKARTSIHIDGKADEEAWSTASWTTDFIDIEGPTRPVPRHNTKAKMLWDDDNLYIYAQLEEPHVWGNLRQRDTIIYHNNDFEIFIKPFDQHPFYFEIEINTLNTVMDLMMPKTYRLGGEAIMHWDVKGLRSAVHVEGTNNNPADVDQYWAIEMAIPFSSLTTFGKKMPPKQDVFWRINFSRVQWQHDIVKNSYQRKKANGRLVPEDNWVWSPIGVINMHHPERWGYPRFTENTNPSLLPATADLEKTVWNIFHLQQIHKKQHGKYTDRLTTLPAYTDLVAGGLKKTAHSITLNPAKSFYLLRVKDDASNTTVTIDSYGNYHINYDY</sequence>
<feature type="chain" id="PRO_5024297221" evidence="1">
    <location>
        <begin position="21"/>
        <end position="367"/>
    </location>
</feature>
<organism evidence="3 4">
    <name type="scientific">Sphingobacterium allocomposti</name>
    <dbReference type="NCBI Taxonomy" id="415956"/>
    <lineage>
        <taxon>Bacteria</taxon>
        <taxon>Pseudomonadati</taxon>
        <taxon>Bacteroidota</taxon>
        <taxon>Sphingobacteriia</taxon>
        <taxon>Sphingobacteriales</taxon>
        <taxon>Sphingobacteriaceae</taxon>
        <taxon>Sphingobacterium</taxon>
    </lineage>
</organism>
<accession>A0A5S5DKD1</accession>
<name>A0A5S5DKD1_9SPHI</name>
<proteinExistence type="predicted"/>
<comment type="caution">
    <text evidence="3">The sequence shown here is derived from an EMBL/GenBank/DDBJ whole genome shotgun (WGS) entry which is preliminary data.</text>
</comment>
<keyword evidence="4" id="KW-1185">Reference proteome</keyword>
<dbReference type="EMBL" id="VNHX01000006">
    <property type="protein sequence ID" value="TYP96381.1"/>
    <property type="molecule type" value="Genomic_DNA"/>
</dbReference>
<dbReference type="Proteomes" id="UP000325105">
    <property type="component" value="Unassembled WGS sequence"/>
</dbReference>
<evidence type="ECO:0000313" key="4">
    <source>
        <dbReference type="Proteomes" id="UP000325105"/>
    </source>
</evidence>
<evidence type="ECO:0000256" key="1">
    <source>
        <dbReference type="SAM" id="SignalP"/>
    </source>
</evidence>
<dbReference type="GO" id="GO:0030246">
    <property type="term" value="F:carbohydrate binding"/>
    <property type="evidence" value="ECO:0007669"/>
    <property type="project" value="InterPro"/>
</dbReference>
<protein>
    <submittedName>
        <fullName evidence="3">Carbohydrate binding protein with CBM9 domain</fullName>
    </submittedName>
</protein>
<dbReference type="GO" id="GO:0004553">
    <property type="term" value="F:hydrolase activity, hydrolyzing O-glycosyl compounds"/>
    <property type="evidence" value="ECO:0007669"/>
    <property type="project" value="InterPro"/>
</dbReference>
<dbReference type="AlphaFoldDB" id="A0A5S5DKD1"/>